<reference evidence="4" key="1">
    <citation type="submission" date="2020-10" db="EMBL/GenBank/DDBJ databases">
        <authorList>
            <person name="Gilroy R."/>
        </authorList>
    </citation>
    <scope>NUCLEOTIDE SEQUENCE</scope>
    <source>
        <strain evidence="4">CHK154-7741</strain>
    </source>
</reference>
<accession>A0A9D1MZ54</accession>
<feature type="coiled-coil region" evidence="1">
    <location>
        <begin position="422"/>
        <end position="453"/>
    </location>
</feature>
<evidence type="ECO:0000313" key="4">
    <source>
        <dbReference type="EMBL" id="HIU92203.1"/>
    </source>
</evidence>
<evidence type="ECO:0000256" key="3">
    <source>
        <dbReference type="SAM" id="Phobius"/>
    </source>
</evidence>
<evidence type="ECO:0000313" key="5">
    <source>
        <dbReference type="Proteomes" id="UP000886748"/>
    </source>
</evidence>
<comment type="caution">
    <text evidence="4">The sequence shown here is derived from an EMBL/GenBank/DDBJ whole genome shotgun (WGS) entry which is preliminary data.</text>
</comment>
<feature type="transmembrane region" description="Helical" evidence="3">
    <location>
        <begin position="259"/>
        <end position="279"/>
    </location>
</feature>
<reference evidence="4" key="2">
    <citation type="journal article" date="2021" name="PeerJ">
        <title>Extensive microbial diversity within the chicken gut microbiome revealed by metagenomics and culture.</title>
        <authorList>
            <person name="Gilroy R."/>
            <person name="Ravi A."/>
            <person name="Getino M."/>
            <person name="Pursley I."/>
            <person name="Horton D.L."/>
            <person name="Alikhan N.F."/>
            <person name="Baker D."/>
            <person name="Gharbi K."/>
            <person name="Hall N."/>
            <person name="Watson M."/>
            <person name="Adriaenssens E.M."/>
            <person name="Foster-Nyarko E."/>
            <person name="Jarju S."/>
            <person name="Secka A."/>
            <person name="Antonio M."/>
            <person name="Oren A."/>
            <person name="Chaudhuri R.R."/>
            <person name="La Ragione R."/>
            <person name="Hildebrand F."/>
            <person name="Pallen M.J."/>
        </authorList>
    </citation>
    <scope>NUCLEOTIDE SEQUENCE</scope>
    <source>
        <strain evidence="4">CHK154-7741</strain>
    </source>
</reference>
<dbReference type="EMBL" id="DVOD01000026">
    <property type="protein sequence ID" value="HIU92203.1"/>
    <property type="molecule type" value="Genomic_DNA"/>
</dbReference>
<proteinExistence type="predicted"/>
<dbReference type="Proteomes" id="UP000886748">
    <property type="component" value="Unassembled WGS sequence"/>
</dbReference>
<evidence type="ECO:0000256" key="2">
    <source>
        <dbReference type="SAM" id="MobiDB-lite"/>
    </source>
</evidence>
<dbReference type="AlphaFoldDB" id="A0A9D1MZ54"/>
<evidence type="ECO:0000256" key="1">
    <source>
        <dbReference type="SAM" id="Coils"/>
    </source>
</evidence>
<protein>
    <submittedName>
        <fullName evidence="4">Uncharacterized protein</fullName>
    </submittedName>
</protein>
<name>A0A9D1MZ54_9CLOT</name>
<keyword evidence="1" id="KW-0175">Coiled coil</keyword>
<feature type="transmembrane region" description="Helical" evidence="3">
    <location>
        <begin position="154"/>
        <end position="174"/>
    </location>
</feature>
<organism evidence="4 5">
    <name type="scientific">Candidatus Limenecus avicola</name>
    <dbReference type="NCBI Taxonomy" id="2840847"/>
    <lineage>
        <taxon>Bacteria</taxon>
        <taxon>Bacillati</taxon>
        <taxon>Bacillota</taxon>
        <taxon>Clostridia</taxon>
        <taxon>Eubacteriales</taxon>
        <taxon>Clostridiaceae</taxon>
        <taxon>Clostridiaceae incertae sedis</taxon>
        <taxon>Candidatus Limenecus</taxon>
    </lineage>
</organism>
<keyword evidence="3" id="KW-0472">Membrane</keyword>
<sequence length="498" mass="56004">MSYIKPYQDVETQRQYRNHTRTQKKNISEMKEGVVVNSLIRDSQDCPNIGNMYDNLVIPDKTITPDSFERIDFRNRTKKEKNTKPKTLTPLLAATTALFGVLAGSMIMLASAAKHKAKLPDWKTLPEIPKNVAINNEPHFVTYLMIRDPNMRNVLGALGVFVLSAVGLAGKNFVDGVKEIWVRKKQADVQKDLQEKLIAVETQSFSGKMQILRNMLSEKASELDSILHKENIGNEHAAFKKFISFKHSQKQQPEKNNTLAYAAVGATAALITGLGFLAFKNVQKTAKIYESYAQSMETKIKELIDKQSKWDKSSLDKVKNICVSMNYSSQKIEKTLADAKNLPDGFIKEVQKEAEKVTQEGAEAIAGKPGTKPSLYSHTDDDRAHLYNMIVNWENPLLKILFAGLSTVTTVGYVGSAAIEGIKEAQVIKENAKTELELQKRLVNVELNNFESKKRSVIEPMINEFRVQAMNGKDKNELKTRAENILYEIKNGPPFVYS</sequence>
<feature type="transmembrane region" description="Helical" evidence="3">
    <location>
        <begin position="88"/>
        <end position="113"/>
    </location>
</feature>
<gene>
    <name evidence="4" type="ORF">IAD26_03600</name>
</gene>
<feature type="region of interest" description="Disordered" evidence="2">
    <location>
        <begin position="1"/>
        <end position="24"/>
    </location>
</feature>
<keyword evidence="3" id="KW-0812">Transmembrane</keyword>
<keyword evidence="3" id="KW-1133">Transmembrane helix</keyword>